<accession>A0A0C9WRC5</accession>
<reference evidence="3" key="2">
    <citation type="submission" date="2015-01" db="EMBL/GenBank/DDBJ databases">
        <title>Evolutionary Origins and Diversification of the Mycorrhizal Mutualists.</title>
        <authorList>
            <consortium name="DOE Joint Genome Institute"/>
            <consortium name="Mycorrhizal Genomics Consortium"/>
            <person name="Kohler A."/>
            <person name="Kuo A."/>
            <person name="Nagy L.G."/>
            <person name="Floudas D."/>
            <person name="Copeland A."/>
            <person name="Barry K.W."/>
            <person name="Cichocki N."/>
            <person name="Veneault-Fourrey C."/>
            <person name="LaButti K."/>
            <person name="Lindquist E.A."/>
            <person name="Lipzen A."/>
            <person name="Lundell T."/>
            <person name="Morin E."/>
            <person name="Murat C."/>
            <person name="Riley R."/>
            <person name="Ohm R."/>
            <person name="Sun H."/>
            <person name="Tunlid A."/>
            <person name="Henrissat B."/>
            <person name="Grigoriev I.V."/>
            <person name="Hibbett D.S."/>
            <person name="Martin F."/>
        </authorList>
    </citation>
    <scope>NUCLEOTIDE SEQUENCE [LARGE SCALE GENOMIC DNA]</scope>
    <source>
        <strain evidence="3">LaAM-08-1</strain>
    </source>
</reference>
<feature type="region of interest" description="Disordered" evidence="1">
    <location>
        <begin position="63"/>
        <end position="142"/>
    </location>
</feature>
<feature type="compositionally biased region" description="Polar residues" evidence="1">
    <location>
        <begin position="83"/>
        <end position="92"/>
    </location>
</feature>
<evidence type="ECO:0000313" key="3">
    <source>
        <dbReference type="Proteomes" id="UP000054477"/>
    </source>
</evidence>
<dbReference type="Proteomes" id="UP000054477">
    <property type="component" value="Unassembled WGS sequence"/>
</dbReference>
<organism evidence="2 3">
    <name type="scientific">Laccaria amethystina LaAM-08-1</name>
    <dbReference type="NCBI Taxonomy" id="1095629"/>
    <lineage>
        <taxon>Eukaryota</taxon>
        <taxon>Fungi</taxon>
        <taxon>Dikarya</taxon>
        <taxon>Basidiomycota</taxon>
        <taxon>Agaricomycotina</taxon>
        <taxon>Agaricomycetes</taxon>
        <taxon>Agaricomycetidae</taxon>
        <taxon>Agaricales</taxon>
        <taxon>Agaricineae</taxon>
        <taxon>Hydnangiaceae</taxon>
        <taxon>Laccaria</taxon>
    </lineage>
</organism>
<feature type="compositionally biased region" description="Low complexity" evidence="1">
    <location>
        <begin position="105"/>
        <end position="114"/>
    </location>
</feature>
<keyword evidence="3" id="KW-1185">Reference proteome</keyword>
<dbReference type="EMBL" id="KN838817">
    <property type="protein sequence ID" value="KIJ93935.1"/>
    <property type="molecule type" value="Genomic_DNA"/>
</dbReference>
<evidence type="ECO:0000256" key="1">
    <source>
        <dbReference type="SAM" id="MobiDB-lite"/>
    </source>
</evidence>
<gene>
    <name evidence="2" type="ORF">K443DRAFT_12511</name>
</gene>
<evidence type="ECO:0000313" key="2">
    <source>
        <dbReference type="EMBL" id="KIJ93935.1"/>
    </source>
</evidence>
<dbReference type="HOGENOM" id="CLU_1661047_0_0_1"/>
<proteinExistence type="predicted"/>
<protein>
    <submittedName>
        <fullName evidence="2">Uncharacterized protein</fullName>
    </submittedName>
</protein>
<reference evidence="2 3" key="1">
    <citation type="submission" date="2014-04" db="EMBL/GenBank/DDBJ databases">
        <authorList>
            <consortium name="DOE Joint Genome Institute"/>
            <person name="Kuo A."/>
            <person name="Kohler A."/>
            <person name="Nagy L.G."/>
            <person name="Floudas D."/>
            <person name="Copeland A."/>
            <person name="Barry K.W."/>
            <person name="Cichocki N."/>
            <person name="Veneault-Fourrey C."/>
            <person name="LaButti K."/>
            <person name="Lindquist E.A."/>
            <person name="Lipzen A."/>
            <person name="Lundell T."/>
            <person name="Morin E."/>
            <person name="Murat C."/>
            <person name="Sun H."/>
            <person name="Tunlid A."/>
            <person name="Henrissat B."/>
            <person name="Grigoriev I.V."/>
            <person name="Hibbett D.S."/>
            <person name="Martin F."/>
            <person name="Nordberg H.P."/>
            <person name="Cantor M.N."/>
            <person name="Hua S.X."/>
        </authorList>
    </citation>
    <scope>NUCLEOTIDE SEQUENCE [LARGE SCALE GENOMIC DNA]</scope>
    <source>
        <strain evidence="2 3">LaAM-08-1</strain>
    </source>
</reference>
<name>A0A0C9WRC5_9AGAR</name>
<sequence>MEIVPGSFQIPTISTGFHCIPLEFPWNWKPKWLRLQATGFRWNSDIPLRIHWNSWGSVKTSLESEPDSALQPVKSPKPKTCRKQIQSNTDQVASKHKKEGEHDNNNNITDNESNASGNNTTGGDDMPAEKGRVGPVLISPPQSPAGLTGLYYNFADFEF</sequence>
<dbReference type="AlphaFoldDB" id="A0A0C9WRC5"/>